<evidence type="ECO:0000313" key="1">
    <source>
        <dbReference type="EMBL" id="CAF1094346.1"/>
    </source>
</evidence>
<gene>
    <name evidence="1" type="ORF">OXX778_LOCUS20828</name>
</gene>
<accession>A0A814NIZ4</accession>
<name>A0A814NIZ4_9BILA</name>
<evidence type="ECO:0000313" key="2">
    <source>
        <dbReference type="Proteomes" id="UP000663879"/>
    </source>
</evidence>
<keyword evidence="2" id="KW-1185">Reference proteome</keyword>
<dbReference type="AlphaFoldDB" id="A0A814NIZ4"/>
<sequence length="97" mass="11422">MAEFELVWLFLEALNHRSADNRVPKVDGKTESFRLDIEGNVCEFDFLDHEDNDGHLGLDWFMRKGASFFEAFEKNYFMLEPTRISLCVKNRDTLLDN</sequence>
<organism evidence="1 2">
    <name type="scientific">Brachionus calyciflorus</name>
    <dbReference type="NCBI Taxonomy" id="104777"/>
    <lineage>
        <taxon>Eukaryota</taxon>
        <taxon>Metazoa</taxon>
        <taxon>Spiralia</taxon>
        <taxon>Gnathifera</taxon>
        <taxon>Rotifera</taxon>
        <taxon>Eurotatoria</taxon>
        <taxon>Monogononta</taxon>
        <taxon>Pseudotrocha</taxon>
        <taxon>Ploima</taxon>
        <taxon>Brachionidae</taxon>
        <taxon>Brachionus</taxon>
    </lineage>
</organism>
<comment type="caution">
    <text evidence="1">The sequence shown here is derived from an EMBL/GenBank/DDBJ whole genome shotgun (WGS) entry which is preliminary data.</text>
</comment>
<feature type="non-terminal residue" evidence="1">
    <location>
        <position position="1"/>
    </location>
</feature>
<proteinExistence type="predicted"/>
<protein>
    <submittedName>
        <fullName evidence="1">Uncharacterized protein</fullName>
    </submittedName>
</protein>
<dbReference type="Proteomes" id="UP000663879">
    <property type="component" value="Unassembled WGS sequence"/>
</dbReference>
<reference evidence="1" key="1">
    <citation type="submission" date="2021-02" db="EMBL/GenBank/DDBJ databases">
        <authorList>
            <person name="Nowell W R."/>
        </authorList>
    </citation>
    <scope>NUCLEOTIDE SEQUENCE</scope>
    <source>
        <strain evidence="1">Ploen Becks lab</strain>
    </source>
</reference>
<dbReference type="EMBL" id="CAJNOC010007221">
    <property type="protein sequence ID" value="CAF1094346.1"/>
    <property type="molecule type" value="Genomic_DNA"/>
</dbReference>
<dbReference type="OrthoDB" id="10148488at2759"/>